<organism evidence="1">
    <name type="scientific">Siphoviridae sp. ctOb14</name>
    <dbReference type="NCBI Taxonomy" id="2827862"/>
    <lineage>
        <taxon>Viruses</taxon>
        <taxon>Duplodnaviria</taxon>
        <taxon>Heunggongvirae</taxon>
        <taxon>Uroviricota</taxon>
        <taxon>Caudoviricetes</taxon>
    </lineage>
</organism>
<dbReference type="InterPro" id="IPR020288">
    <property type="entry name" value="Sheath_initiator"/>
</dbReference>
<proteinExistence type="predicted"/>
<sequence length="146" mass="17049">MADDTIFPFMDPQAMPEEETAEAKPLAREWAWDFNKLDFKTKDGKMYMEEGKEAVKIWIWKILMTPRYRYPIFNWDYGNELDNLIGVSYSKEYVQSEAERMIREAIWPTLDGYVTDIQNLKVGTEKDILKISFTAVTPYGEVGVNA</sequence>
<dbReference type="EMBL" id="BK032625">
    <property type="protein sequence ID" value="DAF51912.1"/>
    <property type="molecule type" value="Genomic_DNA"/>
</dbReference>
<reference evidence="1" key="1">
    <citation type="journal article" date="2021" name="Proc. Natl. Acad. Sci. U.S.A.">
        <title>A Catalog of Tens of Thousands of Viruses from Human Metagenomes Reveals Hidden Associations with Chronic Diseases.</title>
        <authorList>
            <person name="Tisza M.J."/>
            <person name="Buck C.B."/>
        </authorList>
    </citation>
    <scope>NUCLEOTIDE SEQUENCE</scope>
    <source>
        <strain evidence="1">CtOb14</strain>
    </source>
</reference>
<protein>
    <recommendedName>
        <fullName evidence="2">DUF2634 domain-containing protein</fullName>
    </recommendedName>
</protein>
<dbReference type="Gene3D" id="3.10.450.40">
    <property type="match status" value="1"/>
</dbReference>
<name>A0A8S5SLX2_9CAUD</name>
<evidence type="ECO:0000313" key="1">
    <source>
        <dbReference type="EMBL" id="DAF51912.1"/>
    </source>
</evidence>
<evidence type="ECO:0008006" key="2">
    <source>
        <dbReference type="Google" id="ProtNLM"/>
    </source>
</evidence>
<dbReference type="Pfam" id="PF10934">
    <property type="entry name" value="Sheath_initiator"/>
    <property type="match status" value="1"/>
</dbReference>
<accession>A0A8S5SLX2</accession>